<dbReference type="EMBL" id="CP039690">
    <property type="protein sequence ID" value="QCI65652.1"/>
    <property type="molecule type" value="Genomic_DNA"/>
</dbReference>
<protein>
    <submittedName>
        <fullName evidence="1">Uncharacterized protein</fullName>
    </submittedName>
</protein>
<dbReference type="Proteomes" id="UP000298781">
    <property type="component" value="Chromosome"/>
</dbReference>
<proteinExistence type="predicted"/>
<reference evidence="1 2" key="1">
    <citation type="submission" date="2019-04" db="EMBL/GenBank/DDBJ databases">
        <title>Phreatobacter aquaticus sp. nov.</title>
        <authorList>
            <person name="Choi A."/>
        </authorList>
    </citation>
    <scope>NUCLEOTIDE SEQUENCE [LARGE SCALE GENOMIC DNA]</scope>
    <source>
        <strain evidence="1 2">KCTC 52518</strain>
    </source>
</reference>
<keyword evidence="2" id="KW-1185">Reference proteome</keyword>
<sequence length="73" mass="8592">MTPVRAFIDGPLFDRVDLDRLAALRAERDRLTRLDARWRLRPRSSRCKALQGRLEQLTLEILELERAFGESVR</sequence>
<name>A0A4D7BC80_9HYPH</name>
<gene>
    <name evidence="1" type="ORF">E8M01_16415</name>
</gene>
<evidence type="ECO:0000313" key="2">
    <source>
        <dbReference type="Proteomes" id="UP000298781"/>
    </source>
</evidence>
<organism evidence="1 2">
    <name type="scientific">Phreatobacter stygius</name>
    <dbReference type="NCBI Taxonomy" id="1940610"/>
    <lineage>
        <taxon>Bacteria</taxon>
        <taxon>Pseudomonadati</taxon>
        <taxon>Pseudomonadota</taxon>
        <taxon>Alphaproteobacteria</taxon>
        <taxon>Hyphomicrobiales</taxon>
        <taxon>Phreatobacteraceae</taxon>
        <taxon>Phreatobacter</taxon>
    </lineage>
</organism>
<dbReference type="RefSeq" id="WP_136961098.1">
    <property type="nucleotide sequence ID" value="NZ_CP039690.1"/>
</dbReference>
<dbReference type="KEGG" id="pstg:E8M01_16415"/>
<accession>A0A4D7BC80</accession>
<dbReference type="AlphaFoldDB" id="A0A4D7BC80"/>
<evidence type="ECO:0000313" key="1">
    <source>
        <dbReference type="EMBL" id="QCI65652.1"/>
    </source>
</evidence>